<dbReference type="Gene3D" id="2.40.50.100">
    <property type="match status" value="1"/>
</dbReference>
<dbReference type="Gene3D" id="3.30.559.10">
    <property type="entry name" value="Chloramphenicol acetyltransferase-like domain"/>
    <property type="match status" value="1"/>
</dbReference>
<dbReference type="Pfam" id="PF00198">
    <property type="entry name" value="2-oxoacid_dh"/>
    <property type="match status" value="1"/>
</dbReference>
<dbReference type="InterPro" id="IPR045257">
    <property type="entry name" value="E2/Pdx1"/>
</dbReference>
<feature type="domain" description="Peripheral subunit-binding (PSBD)" evidence="7">
    <location>
        <begin position="121"/>
        <end position="158"/>
    </location>
</feature>
<dbReference type="PROSITE" id="PS51826">
    <property type="entry name" value="PSBD"/>
    <property type="match status" value="1"/>
</dbReference>
<evidence type="ECO:0000313" key="8">
    <source>
        <dbReference type="EMBL" id="MXQ52377.1"/>
    </source>
</evidence>
<dbReference type="PROSITE" id="PS50968">
    <property type="entry name" value="BIOTINYL_LIPOYL"/>
    <property type="match status" value="1"/>
</dbReference>
<evidence type="ECO:0000259" key="6">
    <source>
        <dbReference type="PROSITE" id="PS50968"/>
    </source>
</evidence>
<comment type="cofactor">
    <cofactor evidence="1 4">
        <name>(R)-lipoate</name>
        <dbReference type="ChEBI" id="CHEBI:83088"/>
    </cofactor>
</comment>
<evidence type="ECO:0000313" key="9">
    <source>
        <dbReference type="Proteomes" id="UP000430692"/>
    </source>
</evidence>
<dbReference type="SUPFAM" id="SSF52777">
    <property type="entry name" value="CoA-dependent acyltransferases"/>
    <property type="match status" value="1"/>
</dbReference>
<dbReference type="Proteomes" id="UP000430692">
    <property type="component" value="Unassembled WGS sequence"/>
</dbReference>
<keyword evidence="4" id="KW-0012">Acyltransferase</keyword>
<dbReference type="SUPFAM" id="SSF47005">
    <property type="entry name" value="Peripheral subunit-binding domain of 2-oxo acid dehydrogenase complex"/>
    <property type="match status" value="1"/>
</dbReference>
<dbReference type="RefSeq" id="WP_160799406.1">
    <property type="nucleotide sequence ID" value="NZ_WUUL01000001.1"/>
</dbReference>
<accession>A0A6I4VLT8</accession>
<evidence type="ECO:0000256" key="4">
    <source>
        <dbReference type="RuleBase" id="RU003423"/>
    </source>
</evidence>
<dbReference type="GO" id="GO:0045254">
    <property type="term" value="C:pyruvate dehydrogenase complex"/>
    <property type="evidence" value="ECO:0007669"/>
    <property type="project" value="InterPro"/>
</dbReference>
<protein>
    <recommendedName>
        <fullName evidence="4">Dihydrolipoamide acetyltransferase component of pyruvate dehydrogenase complex</fullName>
        <ecNumber evidence="4">2.3.1.-</ecNumber>
    </recommendedName>
</protein>
<dbReference type="GO" id="GO:0006086">
    <property type="term" value="P:pyruvate decarboxylation to acetyl-CoA"/>
    <property type="evidence" value="ECO:0007669"/>
    <property type="project" value="InterPro"/>
</dbReference>
<dbReference type="InterPro" id="IPR003016">
    <property type="entry name" value="2-oxoA_DH_lipoyl-BS"/>
</dbReference>
<dbReference type="SUPFAM" id="SSF51230">
    <property type="entry name" value="Single hybrid motif"/>
    <property type="match status" value="1"/>
</dbReference>
<reference evidence="8 9" key="1">
    <citation type="submission" date="2019-12" db="EMBL/GenBank/DDBJ databases">
        <title>Whole-genome analyses of novel actinobacteria.</title>
        <authorList>
            <person name="Sahin N."/>
            <person name="Saygin H."/>
        </authorList>
    </citation>
    <scope>NUCLEOTIDE SEQUENCE [LARGE SCALE GENOMIC DNA]</scope>
    <source>
        <strain evidence="8 9">KC615</strain>
    </source>
</reference>
<dbReference type="PANTHER" id="PTHR23151">
    <property type="entry name" value="DIHYDROLIPOAMIDE ACETYL/SUCCINYL-TRANSFERASE-RELATED"/>
    <property type="match status" value="1"/>
</dbReference>
<gene>
    <name evidence="8" type="ORF">GSM42_01135</name>
</gene>
<evidence type="ECO:0000256" key="2">
    <source>
        <dbReference type="ARBA" id="ARBA00007317"/>
    </source>
</evidence>
<dbReference type="Pfam" id="PF00364">
    <property type="entry name" value="Biotin_lipoyl"/>
    <property type="match status" value="1"/>
</dbReference>
<dbReference type="EMBL" id="WUUL01000001">
    <property type="protein sequence ID" value="MXQ52377.1"/>
    <property type="molecule type" value="Genomic_DNA"/>
</dbReference>
<dbReference type="PANTHER" id="PTHR23151:SF90">
    <property type="entry name" value="DIHYDROLIPOYLLYSINE-RESIDUE ACETYLTRANSFERASE COMPONENT OF PYRUVATE DEHYDROGENASE COMPLEX, MITOCHONDRIAL-RELATED"/>
    <property type="match status" value="1"/>
</dbReference>
<dbReference type="InterPro" id="IPR023213">
    <property type="entry name" value="CAT-like_dom_sf"/>
</dbReference>
<dbReference type="GO" id="GO:0016746">
    <property type="term" value="F:acyltransferase activity"/>
    <property type="evidence" value="ECO:0007669"/>
    <property type="project" value="UniProtKB-KW"/>
</dbReference>
<feature type="compositionally biased region" description="Basic and acidic residues" evidence="5">
    <location>
        <begin position="100"/>
        <end position="117"/>
    </location>
</feature>
<dbReference type="CDD" id="cd06849">
    <property type="entry name" value="lipoyl_domain"/>
    <property type="match status" value="1"/>
</dbReference>
<dbReference type="InterPro" id="IPR011053">
    <property type="entry name" value="Single_hybrid_motif"/>
</dbReference>
<dbReference type="InterPro" id="IPR004167">
    <property type="entry name" value="PSBD"/>
</dbReference>
<proteinExistence type="inferred from homology"/>
<evidence type="ECO:0000256" key="3">
    <source>
        <dbReference type="ARBA" id="ARBA00022823"/>
    </source>
</evidence>
<keyword evidence="3 4" id="KW-0450">Lipoyl</keyword>
<comment type="caution">
    <text evidence="8">The sequence shown here is derived from an EMBL/GenBank/DDBJ whole genome shotgun (WGS) entry which is preliminary data.</text>
</comment>
<evidence type="ECO:0000256" key="5">
    <source>
        <dbReference type="SAM" id="MobiDB-lite"/>
    </source>
</evidence>
<dbReference type="EC" id="2.3.1.-" evidence="4"/>
<dbReference type="AlphaFoldDB" id="A0A6I4VLT8"/>
<dbReference type="InterPro" id="IPR036625">
    <property type="entry name" value="E3-bd_dom_sf"/>
</dbReference>
<keyword evidence="9" id="KW-1185">Reference proteome</keyword>
<name>A0A6I4VLT8_9BACL</name>
<sequence length="410" mass="45333">MAKEVFMPKLGMTMETGTIMKWLVQEGEEVTAGDIILEVMTNKINIEVEAYETGTMLKILYEEGEEVPVNQAIAYIGKKGEEVGEFSQPTMNSQLNSQVTEDKKSEEPVTEKKEKNGGKSRATPSARKLAREHDLQLTEIQGTGPNGRIHRKDVKAHIDNQIDTLPSVAYEDLAQKVEHKKDTETFKVTGMRKIIGDRMKQSISQAPHVTLHSEVDMSEAIRLRQQLLPIIEEKIGLRISYTEIILKAVGVTLRDHPMMNATLVNGEIYLNSRIDIGLAVSHSDGLLVPVIQGVDRLGMAQLSEQSKKLARAAREGKLIPNQLQGGTFTVSNLGMYRVDQFTPIINLPETAILGVGQIKERPIGVNSEIVLKPMMSLSLSFDHRTVDGAPAAAFLTQLVDTLEHPANLLV</sequence>
<feature type="compositionally biased region" description="Polar residues" evidence="5">
    <location>
        <begin position="90"/>
        <end position="99"/>
    </location>
</feature>
<dbReference type="InterPro" id="IPR000089">
    <property type="entry name" value="Biotin_lipoyl"/>
</dbReference>
<dbReference type="PROSITE" id="PS00189">
    <property type="entry name" value="LIPOYL"/>
    <property type="match status" value="1"/>
</dbReference>
<feature type="region of interest" description="Disordered" evidence="5">
    <location>
        <begin position="90"/>
        <end position="130"/>
    </location>
</feature>
<evidence type="ECO:0000256" key="1">
    <source>
        <dbReference type="ARBA" id="ARBA00001938"/>
    </source>
</evidence>
<keyword evidence="4" id="KW-0808">Transferase</keyword>
<dbReference type="InterPro" id="IPR001078">
    <property type="entry name" value="2-oxoacid_DH_actylTfrase"/>
</dbReference>
<evidence type="ECO:0000259" key="7">
    <source>
        <dbReference type="PROSITE" id="PS51826"/>
    </source>
</evidence>
<feature type="domain" description="Lipoyl-binding" evidence="6">
    <location>
        <begin position="2"/>
        <end position="77"/>
    </location>
</feature>
<comment type="similarity">
    <text evidence="2 4">Belongs to the 2-oxoacid dehydrogenase family.</text>
</comment>
<dbReference type="Gene3D" id="4.10.320.10">
    <property type="entry name" value="E3-binding domain"/>
    <property type="match status" value="1"/>
</dbReference>
<dbReference type="Pfam" id="PF02817">
    <property type="entry name" value="E3_binding"/>
    <property type="match status" value="1"/>
</dbReference>
<organism evidence="8 9">
    <name type="scientific">Shimazuella alba</name>
    <dbReference type="NCBI Taxonomy" id="2690964"/>
    <lineage>
        <taxon>Bacteria</taxon>
        <taxon>Bacillati</taxon>
        <taxon>Bacillota</taxon>
        <taxon>Bacilli</taxon>
        <taxon>Bacillales</taxon>
        <taxon>Thermoactinomycetaceae</taxon>
        <taxon>Shimazuella</taxon>
    </lineage>
</organism>